<feature type="signal peptide" evidence="2">
    <location>
        <begin position="1"/>
        <end position="20"/>
    </location>
</feature>
<feature type="transmembrane region" description="Helical" evidence="1">
    <location>
        <begin position="617"/>
        <end position="634"/>
    </location>
</feature>
<feature type="transmembrane region" description="Helical" evidence="1">
    <location>
        <begin position="251"/>
        <end position="270"/>
    </location>
</feature>
<dbReference type="Proteomes" id="UP001159405">
    <property type="component" value="Unassembled WGS sequence"/>
</dbReference>
<keyword evidence="1" id="KW-0812">Transmembrane</keyword>
<keyword evidence="1" id="KW-0472">Membrane</keyword>
<reference evidence="3 4" key="1">
    <citation type="submission" date="2022-05" db="EMBL/GenBank/DDBJ databases">
        <authorList>
            <consortium name="Genoscope - CEA"/>
            <person name="William W."/>
        </authorList>
    </citation>
    <scope>NUCLEOTIDE SEQUENCE [LARGE SCALE GENOMIC DNA]</scope>
</reference>
<evidence type="ECO:0000313" key="4">
    <source>
        <dbReference type="Proteomes" id="UP001159405"/>
    </source>
</evidence>
<proteinExistence type="predicted"/>
<evidence type="ECO:0000256" key="2">
    <source>
        <dbReference type="SAM" id="SignalP"/>
    </source>
</evidence>
<name>A0ABN8PQS3_9CNID</name>
<protein>
    <submittedName>
        <fullName evidence="3">Uncharacterized protein</fullName>
    </submittedName>
</protein>
<feature type="transmembrane region" description="Helical" evidence="1">
    <location>
        <begin position="177"/>
        <end position="200"/>
    </location>
</feature>
<feature type="transmembrane region" description="Helical" evidence="1">
    <location>
        <begin position="290"/>
        <end position="311"/>
    </location>
</feature>
<organism evidence="3 4">
    <name type="scientific">Porites lobata</name>
    <dbReference type="NCBI Taxonomy" id="104759"/>
    <lineage>
        <taxon>Eukaryota</taxon>
        <taxon>Metazoa</taxon>
        <taxon>Cnidaria</taxon>
        <taxon>Anthozoa</taxon>
        <taxon>Hexacorallia</taxon>
        <taxon>Scleractinia</taxon>
        <taxon>Fungiina</taxon>
        <taxon>Poritidae</taxon>
        <taxon>Porites</taxon>
    </lineage>
</organism>
<gene>
    <name evidence="3" type="ORF">PLOB_00046872</name>
</gene>
<sequence>MISASQLCFALLLVAQLAHSSSHHNGTEGEHSVGEGLSSDTKCSWNCRVIESDFTKQCDPVFTKKRFINFSAEYPVMMDKKCLKKVAIGSVSAYLYVWRPANGTVSSFSRGIKSVWNLIFGKRCIEKGKMKVFCSLNSTRTAVPDNQVAQEVNKRVEEMGLTFITDKEQPGPLLTDIAAIFVGILQGSCTYYLPALLCIFSPTVGRKNGILYILLQGAGPASLRGFLGNKLFTMDRSFLHFTSRCHKAKMLFFRVVFMVIPFLLLAPALFVANMTPFKLPYCHFNLTHPFVVVCIICYFLRVVSSSLFLIIPQEAAEERLCHFCRQLSSNPRSCAGILPRRIISHMRLQPLIVVECLKSFVRGLKKYFRIIIGIWKGSDSWVICVPSVTILLLVVPFAIALLLLAYLAKCLSFLFYTSPLSIAFDDNFFYISPVRFRDQFKGCISNLDIRGIVRHLCLMVGLFLVVLGAIFLSLFVGLGVLFTFFLAFTMILLFPEQSIPIVACILLIFYYLLSIYNSFANKYHDLSLIIFDFYKSEKDQISSEEMCTEGSTNSSDDRDIVLKIPKDLFDMACEELWPVKEAVCLLLLKVILISTFIFLIFYLSMKLDIDVRPLAKTVLAFATGLIPKIFLAYFEGNRRKRIETLAVKETAPKIIQKYLKRFNDGQSNLGADHQEASLAIQGNEENIEIHIDTQHDSSTDS</sequence>
<accession>A0ABN8PQS3</accession>
<evidence type="ECO:0000313" key="3">
    <source>
        <dbReference type="EMBL" id="CAH3148909.1"/>
    </source>
</evidence>
<feature type="transmembrane region" description="Helical" evidence="1">
    <location>
        <begin position="381"/>
        <end position="407"/>
    </location>
</feature>
<comment type="caution">
    <text evidence="3">The sequence shown here is derived from an EMBL/GenBank/DDBJ whole genome shotgun (WGS) entry which is preliminary data.</text>
</comment>
<dbReference type="EMBL" id="CALNXK010000085">
    <property type="protein sequence ID" value="CAH3148909.1"/>
    <property type="molecule type" value="Genomic_DNA"/>
</dbReference>
<keyword evidence="2" id="KW-0732">Signal</keyword>
<feature type="transmembrane region" description="Helical" evidence="1">
    <location>
        <begin position="460"/>
        <end position="493"/>
    </location>
</feature>
<feature type="transmembrane region" description="Helical" evidence="1">
    <location>
        <begin position="413"/>
        <end position="431"/>
    </location>
</feature>
<feature type="transmembrane region" description="Helical" evidence="1">
    <location>
        <begin position="586"/>
        <end position="605"/>
    </location>
</feature>
<evidence type="ECO:0000256" key="1">
    <source>
        <dbReference type="SAM" id="Phobius"/>
    </source>
</evidence>
<keyword evidence="4" id="KW-1185">Reference proteome</keyword>
<keyword evidence="1" id="KW-1133">Transmembrane helix</keyword>
<feature type="transmembrane region" description="Helical" evidence="1">
    <location>
        <begin position="499"/>
        <end position="519"/>
    </location>
</feature>
<feature type="chain" id="PRO_5046294747" evidence="2">
    <location>
        <begin position="21"/>
        <end position="701"/>
    </location>
</feature>